<protein>
    <submittedName>
        <fullName evidence="2">Uncharacterized protein</fullName>
    </submittedName>
</protein>
<comment type="caution">
    <text evidence="2">The sequence shown here is derived from an EMBL/GenBank/DDBJ whole genome shotgun (WGS) entry which is preliminary data.</text>
</comment>
<keyword evidence="3" id="KW-1185">Reference proteome</keyword>
<feature type="compositionally biased region" description="Basic and acidic residues" evidence="1">
    <location>
        <begin position="166"/>
        <end position="181"/>
    </location>
</feature>
<sequence>MAGEGWGGAGGVDKPVKEGWTCSLPDPHPVATNNTVGEGPRGCLIVASSTTTTTKPKIQDSLPHFPNSLIALNSCWCRACGGNGCSADTREISLLKTQLKDSQGDQTTRGHELLHLRAQVRQYQTEVERRRAEINSLHDLMAQQRRESDDLRLQLDTAQQQHSQARAHDQDLSLQMDKVEE</sequence>
<dbReference type="EMBL" id="JARAKH010000021">
    <property type="protein sequence ID" value="KAK8392833.1"/>
    <property type="molecule type" value="Genomic_DNA"/>
</dbReference>
<evidence type="ECO:0000256" key="1">
    <source>
        <dbReference type="SAM" id="MobiDB-lite"/>
    </source>
</evidence>
<feature type="region of interest" description="Disordered" evidence="1">
    <location>
        <begin position="1"/>
        <end position="20"/>
    </location>
</feature>
<reference evidence="2 3" key="1">
    <citation type="submission" date="2023-03" db="EMBL/GenBank/DDBJ databases">
        <title>High-quality genome of Scylla paramamosain provides insights in environmental adaptation.</title>
        <authorList>
            <person name="Zhang L."/>
        </authorList>
    </citation>
    <scope>NUCLEOTIDE SEQUENCE [LARGE SCALE GENOMIC DNA]</scope>
    <source>
        <strain evidence="2">LZ_2023a</strain>
        <tissue evidence="2">Muscle</tissue>
    </source>
</reference>
<name>A0AAW0TYH6_SCYPA</name>
<gene>
    <name evidence="2" type="ORF">O3P69_013101</name>
</gene>
<dbReference type="AlphaFoldDB" id="A0AAW0TYH6"/>
<accession>A0AAW0TYH6</accession>
<dbReference type="Proteomes" id="UP001487740">
    <property type="component" value="Unassembled WGS sequence"/>
</dbReference>
<dbReference type="Pfam" id="PF06818">
    <property type="entry name" value="Fez1"/>
    <property type="match status" value="1"/>
</dbReference>
<feature type="compositionally biased region" description="Gly residues" evidence="1">
    <location>
        <begin position="1"/>
        <end position="11"/>
    </location>
</feature>
<evidence type="ECO:0000313" key="2">
    <source>
        <dbReference type="EMBL" id="KAK8392833.1"/>
    </source>
</evidence>
<organism evidence="2 3">
    <name type="scientific">Scylla paramamosain</name>
    <name type="common">Mud crab</name>
    <dbReference type="NCBI Taxonomy" id="85552"/>
    <lineage>
        <taxon>Eukaryota</taxon>
        <taxon>Metazoa</taxon>
        <taxon>Ecdysozoa</taxon>
        <taxon>Arthropoda</taxon>
        <taxon>Crustacea</taxon>
        <taxon>Multicrustacea</taxon>
        <taxon>Malacostraca</taxon>
        <taxon>Eumalacostraca</taxon>
        <taxon>Eucarida</taxon>
        <taxon>Decapoda</taxon>
        <taxon>Pleocyemata</taxon>
        <taxon>Brachyura</taxon>
        <taxon>Eubrachyura</taxon>
        <taxon>Portunoidea</taxon>
        <taxon>Portunidae</taxon>
        <taxon>Portuninae</taxon>
        <taxon>Scylla</taxon>
    </lineage>
</organism>
<proteinExistence type="predicted"/>
<evidence type="ECO:0000313" key="3">
    <source>
        <dbReference type="Proteomes" id="UP001487740"/>
    </source>
</evidence>
<feature type="region of interest" description="Disordered" evidence="1">
    <location>
        <begin position="156"/>
        <end position="181"/>
    </location>
</feature>